<evidence type="ECO:0000256" key="4">
    <source>
        <dbReference type="ARBA" id="ARBA00022989"/>
    </source>
</evidence>
<reference evidence="9" key="1">
    <citation type="journal article" date="2019" name="Int. J. Syst. Evol. Microbiol.">
        <title>The Global Catalogue of Microorganisms (GCM) 10K type strain sequencing project: providing services to taxonomists for standard genome sequencing and annotation.</title>
        <authorList>
            <consortium name="The Broad Institute Genomics Platform"/>
            <consortium name="The Broad Institute Genome Sequencing Center for Infectious Disease"/>
            <person name="Wu L."/>
            <person name="Ma J."/>
        </authorList>
    </citation>
    <scope>NUCLEOTIDE SEQUENCE [LARGE SCALE GENOMIC DNA]</scope>
    <source>
        <strain evidence="9">CCUG 49560</strain>
    </source>
</reference>
<keyword evidence="3 7" id="KW-0812">Transmembrane</keyword>
<keyword evidence="2" id="KW-1003">Cell membrane</keyword>
<evidence type="ECO:0000313" key="8">
    <source>
        <dbReference type="EMBL" id="MFC4586988.1"/>
    </source>
</evidence>
<comment type="subcellular location">
    <subcellularLocation>
        <location evidence="1">Cell membrane</location>
        <topology evidence="1">Multi-pass membrane protein</topology>
    </subcellularLocation>
</comment>
<keyword evidence="9" id="KW-1185">Reference proteome</keyword>
<evidence type="ECO:0000256" key="3">
    <source>
        <dbReference type="ARBA" id="ARBA00022692"/>
    </source>
</evidence>
<keyword evidence="4 7" id="KW-1133">Transmembrane helix</keyword>
<name>A0ABV9ECS6_9ACTN</name>
<dbReference type="PANTHER" id="PTHR40277:SF1">
    <property type="entry name" value="BLL5419 PROTEIN"/>
    <property type="match status" value="1"/>
</dbReference>
<organism evidence="8 9">
    <name type="scientific">Sphaerisporangium corydalis</name>
    <dbReference type="NCBI Taxonomy" id="1441875"/>
    <lineage>
        <taxon>Bacteria</taxon>
        <taxon>Bacillati</taxon>
        <taxon>Actinomycetota</taxon>
        <taxon>Actinomycetes</taxon>
        <taxon>Streptosporangiales</taxon>
        <taxon>Streptosporangiaceae</taxon>
        <taxon>Sphaerisporangium</taxon>
    </lineage>
</organism>
<feature type="region of interest" description="Disordered" evidence="6">
    <location>
        <begin position="367"/>
        <end position="392"/>
    </location>
</feature>
<feature type="transmembrane region" description="Helical" evidence="7">
    <location>
        <begin position="207"/>
        <end position="227"/>
    </location>
</feature>
<evidence type="ECO:0000256" key="1">
    <source>
        <dbReference type="ARBA" id="ARBA00004651"/>
    </source>
</evidence>
<feature type="transmembrane region" description="Helical" evidence="7">
    <location>
        <begin position="41"/>
        <end position="60"/>
    </location>
</feature>
<comment type="caution">
    <text evidence="8">The sequence shown here is derived from an EMBL/GenBank/DDBJ whole genome shotgun (WGS) entry which is preliminary data.</text>
</comment>
<feature type="transmembrane region" description="Helical" evidence="7">
    <location>
        <begin position="123"/>
        <end position="145"/>
    </location>
</feature>
<evidence type="ECO:0000313" key="9">
    <source>
        <dbReference type="Proteomes" id="UP001595891"/>
    </source>
</evidence>
<feature type="region of interest" description="Disordered" evidence="6">
    <location>
        <begin position="310"/>
        <end position="344"/>
    </location>
</feature>
<keyword evidence="5 7" id="KW-0472">Membrane</keyword>
<protein>
    <submittedName>
        <fullName evidence="8">Lysylphosphatidylglycerol synthase transmembrane domain-containing protein</fullName>
    </submittedName>
</protein>
<dbReference type="Pfam" id="PF03706">
    <property type="entry name" value="LPG_synthase_TM"/>
    <property type="match status" value="1"/>
</dbReference>
<evidence type="ECO:0000256" key="6">
    <source>
        <dbReference type="SAM" id="MobiDB-lite"/>
    </source>
</evidence>
<gene>
    <name evidence="8" type="ORF">ACFO8L_12930</name>
</gene>
<accession>A0ABV9ECS6</accession>
<dbReference type="Proteomes" id="UP001595891">
    <property type="component" value="Unassembled WGS sequence"/>
</dbReference>
<dbReference type="InterPro" id="IPR022791">
    <property type="entry name" value="L-PG_synthase/AglD"/>
</dbReference>
<evidence type="ECO:0000256" key="2">
    <source>
        <dbReference type="ARBA" id="ARBA00022475"/>
    </source>
</evidence>
<proteinExistence type="predicted"/>
<sequence length="411" mass="42368">MTRRMWPWLRMFLAVAILGVLVWRLGTGAFVDGLRLVDGPAVAAALGIGLLTTVLSVWRWSLVANRLGLPLPLPAAVADYYRALFLNAVLPAGVLGDAHRAVRHGRQVGDVGRGVRAVVLERAGGQIVLIAAGMTVLLAEPALAAAVARDILPGLGVTAAVLGGLAAAGVLLVRGRWGSAVARLRRAAATSLADARLGLFARDAWPGVLALSAATLLGHLSLFLVAARTAGSSAPAGQLLPLMLLALLVMGLPVNVGGWGPREAFSAVAFGALGLGARQGLTAAVVYGVLTFVSSLPGALVLLSRLGSRSTRPATGAAPVRAPETAPVRTPETVPGRRTEDGRTLWPGAEAEPVFTLDVEPAFALGAAPGRSLGTRGEGRRPFGSAEDGEMVAERRDQAVEHALPLSRRGQ</sequence>
<feature type="transmembrane region" description="Helical" evidence="7">
    <location>
        <begin position="239"/>
        <end position="260"/>
    </location>
</feature>
<dbReference type="PANTHER" id="PTHR40277">
    <property type="entry name" value="BLL5419 PROTEIN"/>
    <property type="match status" value="1"/>
</dbReference>
<evidence type="ECO:0000256" key="5">
    <source>
        <dbReference type="ARBA" id="ARBA00023136"/>
    </source>
</evidence>
<dbReference type="EMBL" id="JBHSFN010000007">
    <property type="protein sequence ID" value="MFC4586988.1"/>
    <property type="molecule type" value="Genomic_DNA"/>
</dbReference>
<dbReference type="RefSeq" id="WP_262846990.1">
    <property type="nucleotide sequence ID" value="NZ_JANZYP010000055.1"/>
</dbReference>
<feature type="transmembrane region" description="Helical" evidence="7">
    <location>
        <begin position="280"/>
        <end position="303"/>
    </location>
</feature>
<feature type="transmembrane region" description="Helical" evidence="7">
    <location>
        <begin position="151"/>
        <end position="172"/>
    </location>
</feature>
<evidence type="ECO:0000256" key="7">
    <source>
        <dbReference type="SAM" id="Phobius"/>
    </source>
</evidence>